<dbReference type="PANTHER" id="PTHR40448">
    <property type="entry name" value="TWO-COMPONENT SENSOR HISTIDINE KINASE"/>
    <property type="match status" value="1"/>
</dbReference>
<dbReference type="AlphaFoldDB" id="A0A0E3MB62"/>
<evidence type="ECO:0000259" key="2">
    <source>
        <dbReference type="Pfam" id="PF14501"/>
    </source>
</evidence>
<evidence type="ECO:0000256" key="1">
    <source>
        <dbReference type="SAM" id="Phobius"/>
    </source>
</evidence>
<dbReference type="EMBL" id="CP009933">
    <property type="protein sequence ID" value="AKA71340.1"/>
    <property type="molecule type" value="Genomic_DNA"/>
</dbReference>
<dbReference type="Proteomes" id="UP000033115">
    <property type="component" value="Chromosome"/>
</dbReference>
<feature type="transmembrane region" description="Helical" evidence="1">
    <location>
        <begin position="171"/>
        <end position="190"/>
    </location>
</feature>
<dbReference type="GO" id="GO:0016301">
    <property type="term" value="F:kinase activity"/>
    <property type="evidence" value="ECO:0007669"/>
    <property type="project" value="UniProtKB-KW"/>
</dbReference>
<keyword evidence="3" id="KW-0808">Transferase</keyword>
<dbReference type="CDD" id="cd16935">
    <property type="entry name" value="HATPase_AgrC-ComD-like"/>
    <property type="match status" value="1"/>
</dbReference>
<dbReference type="PANTHER" id="PTHR40448:SF1">
    <property type="entry name" value="TWO-COMPONENT SENSOR HISTIDINE KINASE"/>
    <property type="match status" value="1"/>
</dbReference>
<accession>A0A0E3MB62</accession>
<feature type="transmembrane region" description="Helical" evidence="1">
    <location>
        <begin position="130"/>
        <end position="151"/>
    </location>
</feature>
<feature type="transmembrane region" description="Helical" evidence="1">
    <location>
        <begin position="210"/>
        <end position="231"/>
    </location>
</feature>
<dbReference type="Pfam" id="PF14501">
    <property type="entry name" value="HATPase_c_5"/>
    <property type="match status" value="1"/>
</dbReference>
<dbReference type="STRING" id="1548.CSCA_4215"/>
<dbReference type="InterPro" id="IPR036890">
    <property type="entry name" value="HATPase_C_sf"/>
</dbReference>
<dbReference type="GO" id="GO:0042802">
    <property type="term" value="F:identical protein binding"/>
    <property type="evidence" value="ECO:0007669"/>
    <property type="project" value="TreeGrafter"/>
</dbReference>
<keyword evidence="3" id="KW-0418">Kinase</keyword>
<dbReference type="RefSeq" id="WP_029161130.1">
    <property type="nucleotide sequence ID" value="NZ_CP009933.1"/>
</dbReference>
<protein>
    <submittedName>
        <fullName evidence="3">Sensor histidine kinase</fullName>
    </submittedName>
</protein>
<dbReference type="KEGG" id="csq:CSCA_4215"/>
<name>A0A0E3MB62_CLOSL</name>
<dbReference type="HOGENOM" id="CLU_020211_13_1_9"/>
<evidence type="ECO:0000313" key="3">
    <source>
        <dbReference type="EMBL" id="AKA71340.1"/>
    </source>
</evidence>
<sequence length="457" mass="53494">MDKQQIVKSIEFLSQYVSIPFLYTVQYYFYKRFLEFKVKVEKFIICMLFFSIISFYVSKFQFGVLSKIVIDLIWLFIICFLCKGDFIIKLYAVTIENTVQVLISMAFFIVDFKVFPMTHNTNMSFNEHMIISAINVIFSDFARIILLFIFLKIICNLLSLKEKKIDLYESLSLLIPCLSVYSLANIFYFIQVIKINNKEYYLAYLFPRIYYVLPCVSFALMISILITAYIFEKMLKGKEETQKNMLMQQQFNLQCNYSKNVEGFYKEIRSVMHDMNNHLNCLKSLAINNNIEEIKGYIDSIGQAMNRLDFKIKTGNPVSDAVINEKYNIAKAEGIKFTCDFIMPKKTLIEPMDLCIILSNALDNSIEACKRIQNTSVDRKILIKSYIRGIYLIIEISNTYMYKIQYVEDKIITQKLDKLNHGIGICNIEAAVKKYNGIIDILQEKDMFVVNLMLKIK</sequence>
<proteinExistence type="predicted"/>
<dbReference type="SUPFAM" id="SSF55874">
    <property type="entry name" value="ATPase domain of HSP90 chaperone/DNA topoisomerase II/histidine kinase"/>
    <property type="match status" value="1"/>
</dbReference>
<gene>
    <name evidence="3" type="ORF">CSCA_4215</name>
</gene>
<feature type="transmembrane region" description="Helical" evidence="1">
    <location>
        <begin position="12"/>
        <end position="30"/>
    </location>
</feature>
<reference evidence="3 4" key="1">
    <citation type="journal article" date="2015" name="J. Biotechnol.">
        <title>Complete genome sequence of a malodorant-producing acetogen, Clostridium scatologenes ATCC 25775(T).</title>
        <authorList>
            <person name="Zhu Z."/>
            <person name="Guo T."/>
            <person name="Zheng H."/>
            <person name="Song T."/>
            <person name="Ouyang P."/>
            <person name="Xie J."/>
        </authorList>
    </citation>
    <scope>NUCLEOTIDE SEQUENCE [LARGE SCALE GENOMIC DNA]</scope>
    <source>
        <strain evidence="3 4">ATCC 25775</strain>
    </source>
</reference>
<keyword evidence="1" id="KW-0472">Membrane</keyword>
<feature type="transmembrane region" description="Helical" evidence="1">
    <location>
        <begin position="90"/>
        <end position="110"/>
    </location>
</feature>
<keyword evidence="1" id="KW-0812">Transmembrane</keyword>
<feature type="transmembrane region" description="Helical" evidence="1">
    <location>
        <begin position="42"/>
        <end position="58"/>
    </location>
</feature>
<organism evidence="3 4">
    <name type="scientific">Clostridium scatologenes</name>
    <dbReference type="NCBI Taxonomy" id="1548"/>
    <lineage>
        <taxon>Bacteria</taxon>
        <taxon>Bacillati</taxon>
        <taxon>Bacillota</taxon>
        <taxon>Clostridia</taxon>
        <taxon>Eubacteriales</taxon>
        <taxon>Clostridiaceae</taxon>
        <taxon>Clostridium</taxon>
    </lineage>
</organism>
<evidence type="ECO:0000313" key="4">
    <source>
        <dbReference type="Proteomes" id="UP000033115"/>
    </source>
</evidence>
<feature type="domain" description="Sensor histidine kinase NatK-like C-terminal" evidence="2">
    <location>
        <begin position="350"/>
        <end position="454"/>
    </location>
</feature>
<dbReference type="Gene3D" id="3.30.565.10">
    <property type="entry name" value="Histidine kinase-like ATPase, C-terminal domain"/>
    <property type="match status" value="1"/>
</dbReference>
<dbReference type="InterPro" id="IPR032834">
    <property type="entry name" value="NatK-like_C"/>
</dbReference>
<keyword evidence="4" id="KW-1185">Reference proteome</keyword>
<keyword evidence="1" id="KW-1133">Transmembrane helix</keyword>